<keyword evidence="1" id="KW-1133">Transmembrane helix</keyword>
<dbReference type="Proteomes" id="UP001390339">
    <property type="component" value="Unassembled WGS sequence"/>
</dbReference>
<name>A0ABR2JBR8_9PEZI</name>
<keyword evidence="1" id="KW-0472">Membrane</keyword>
<evidence type="ECO:0000313" key="3">
    <source>
        <dbReference type="Proteomes" id="UP001390339"/>
    </source>
</evidence>
<feature type="transmembrane region" description="Helical" evidence="1">
    <location>
        <begin position="48"/>
        <end position="68"/>
    </location>
</feature>
<accession>A0ABR2JBR8</accession>
<feature type="transmembrane region" description="Helical" evidence="1">
    <location>
        <begin position="26"/>
        <end position="42"/>
    </location>
</feature>
<evidence type="ECO:0008006" key="4">
    <source>
        <dbReference type="Google" id="ProtNLM"/>
    </source>
</evidence>
<proteinExistence type="predicted"/>
<comment type="caution">
    <text evidence="2">The sequence shown here is derived from an EMBL/GenBank/DDBJ whole genome shotgun (WGS) entry which is preliminary data.</text>
</comment>
<keyword evidence="1" id="KW-0812">Transmembrane</keyword>
<gene>
    <name evidence="2" type="ORF">PGQ11_005601</name>
</gene>
<evidence type="ECO:0000313" key="2">
    <source>
        <dbReference type="EMBL" id="KAK8875087.1"/>
    </source>
</evidence>
<reference evidence="2 3" key="1">
    <citation type="journal article" date="2024" name="IMA Fungus">
        <title>Apiospora arundinis, a panoply of carbohydrate-active enzymes and secondary metabolites.</title>
        <authorList>
            <person name="Sorensen T."/>
            <person name="Petersen C."/>
            <person name="Muurmann A.T."/>
            <person name="Christiansen J.V."/>
            <person name="Brundto M.L."/>
            <person name="Overgaard C.K."/>
            <person name="Boysen A.T."/>
            <person name="Wollenberg R.D."/>
            <person name="Larsen T.O."/>
            <person name="Sorensen J.L."/>
            <person name="Nielsen K.L."/>
            <person name="Sondergaard T.E."/>
        </authorList>
    </citation>
    <scope>NUCLEOTIDE SEQUENCE [LARGE SCALE GENOMIC DNA]</scope>
    <source>
        <strain evidence="2 3">AAU 773</strain>
    </source>
</reference>
<protein>
    <recommendedName>
        <fullName evidence="4">SxtJ</fullName>
    </recommendedName>
</protein>
<evidence type="ECO:0000256" key="1">
    <source>
        <dbReference type="SAM" id="Phobius"/>
    </source>
</evidence>
<feature type="transmembrane region" description="Helical" evidence="1">
    <location>
        <begin position="98"/>
        <end position="118"/>
    </location>
</feature>
<organism evidence="2 3">
    <name type="scientific">Apiospora arundinis</name>
    <dbReference type="NCBI Taxonomy" id="335852"/>
    <lineage>
        <taxon>Eukaryota</taxon>
        <taxon>Fungi</taxon>
        <taxon>Dikarya</taxon>
        <taxon>Ascomycota</taxon>
        <taxon>Pezizomycotina</taxon>
        <taxon>Sordariomycetes</taxon>
        <taxon>Xylariomycetidae</taxon>
        <taxon>Amphisphaeriales</taxon>
        <taxon>Apiosporaceae</taxon>
        <taxon>Apiospora</taxon>
    </lineage>
</organism>
<dbReference type="EMBL" id="JAPCWZ010000003">
    <property type="protein sequence ID" value="KAK8875087.1"/>
    <property type="molecule type" value="Genomic_DNA"/>
</dbReference>
<sequence length="208" mass="23352">MPISGFRMRDELQQPQNDVVRDMGKVLCWSGMGVSALGPLFSMEGPEYFRAVLIIFSISFSVCLALFWTEIKRNLLPTVIIMLFAIASWYPFTGITLQFVFLRIPLFLTLASIFAVGYGRFPVRFLEPDETPRVPAGIGCLPDRRSGSPQLPLVNGIAFNWMSEHLETSSSMACHSDLSVTSDEITDEELSVFNSDLEAYPRGREQQL</sequence>
<keyword evidence="3" id="KW-1185">Reference proteome</keyword>
<feature type="transmembrane region" description="Helical" evidence="1">
    <location>
        <begin position="75"/>
        <end position="92"/>
    </location>
</feature>